<dbReference type="Proteomes" id="UP001301958">
    <property type="component" value="Unassembled WGS sequence"/>
</dbReference>
<dbReference type="AlphaFoldDB" id="A0AAN7BEH0"/>
<feature type="transmembrane region" description="Helical" evidence="2">
    <location>
        <begin position="88"/>
        <end position="105"/>
    </location>
</feature>
<proteinExistence type="predicted"/>
<sequence length="142" mass="16992">MKSQDAWAIEERACLACLACLAWLFIQRTIWTQRPRPSPRVLGMAHDYQRKGQADFQESGRDEHKTANGPRGREGVIFHFPHKIFPRLRFPLLSSLHVFFSFVYFHRRRRRRRRRGRRGRRGIAHPQKSWKSPLNFRKLATK</sequence>
<gene>
    <name evidence="3" type="ORF">QBC38DRAFT_518253</name>
</gene>
<reference evidence="3" key="2">
    <citation type="submission" date="2023-05" db="EMBL/GenBank/DDBJ databases">
        <authorList>
            <consortium name="Lawrence Berkeley National Laboratory"/>
            <person name="Steindorff A."/>
            <person name="Hensen N."/>
            <person name="Bonometti L."/>
            <person name="Westerberg I."/>
            <person name="Brannstrom I.O."/>
            <person name="Guillou S."/>
            <person name="Cros-Aarteil S."/>
            <person name="Calhoun S."/>
            <person name="Haridas S."/>
            <person name="Kuo A."/>
            <person name="Mondo S."/>
            <person name="Pangilinan J."/>
            <person name="Riley R."/>
            <person name="Labutti K."/>
            <person name="Andreopoulos B."/>
            <person name="Lipzen A."/>
            <person name="Chen C."/>
            <person name="Yanf M."/>
            <person name="Daum C."/>
            <person name="Ng V."/>
            <person name="Clum A."/>
            <person name="Ohm R."/>
            <person name="Martin F."/>
            <person name="Silar P."/>
            <person name="Natvig D."/>
            <person name="Lalanne C."/>
            <person name="Gautier V."/>
            <person name="Ament-Velasquez S.L."/>
            <person name="Kruys A."/>
            <person name="Hutchinson M.I."/>
            <person name="Powell A.J."/>
            <person name="Barry K."/>
            <person name="Miller A.N."/>
            <person name="Grigoriev I.V."/>
            <person name="Debuchy R."/>
            <person name="Gladieux P."/>
            <person name="Thoren M.H."/>
            <person name="Johannesson H."/>
        </authorList>
    </citation>
    <scope>NUCLEOTIDE SEQUENCE</scope>
    <source>
        <strain evidence="3">CBS 990.96</strain>
    </source>
</reference>
<feature type="region of interest" description="Disordered" evidence="1">
    <location>
        <begin position="51"/>
        <end position="72"/>
    </location>
</feature>
<organism evidence="3 4">
    <name type="scientific">Podospora fimiseda</name>
    <dbReference type="NCBI Taxonomy" id="252190"/>
    <lineage>
        <taxon>Eukaryota</taxon>
        <taxon>Fungi</taxon>
        <taxon>Dikarya</taxon>
        <taxon>Ascomycota</taxon>
        <taxon>Pezizomycotina</taxon>
        <taxon>Sordariomycetes</taxon>
        <taxon>Sordariomycetidae</taxon>
        <taxon>Sordariales</taxon>
        <taxon>Podosporaceae</taxon>
        <taxon>Podospora</taxon>
    </lineage>
</organism>
<evidence type="ECO:0000256" key="2">
    <source>
        <dbReference type="SAM" id="Phobius"/>
    </source>
</evidence>
<dbReference type="EMBL" id="MU865453">
    <property type="protein sequence ID" value="KAK4222801.1"/>
    <property type="molecule type" value="Genomic_DNA"/>
</dbReference>
<accession>A0AAN7BEH0</accession>
<evidence type="ECO:0000313" key="4">
    <source>
        <dbReference type="Proteomes" id="UP001301958"/>
    </source>
</evidence>
<keyword evidence="2" id="KW-0472">Membrane</keyword>
<keyword evidence="2" id="KW-0812">Transmembrane</keyword>
<reference evidence="3" key="1">
    <citation type="journal article" date="2023" name="Mol. Phylogenet. Evol.">
        <title>Genome-scale phylogeny and comparative genomics of the fungal order Sordariales.</title>
        <authorList>
            <person name="Hensen N."/>
            <person name="Bonometti L."/>
            <person name="Westerberg I."/>
            <person name="Brannstrom I.O."/>
            <person name="Guillou S."/>
            <person name="Cros-Aarteil S."/>
            <person name="Calhoun S."/>
            <person name="Haridas S."/>
            <person name="Kuo A."/>
            <person name="Mondo S."/>
            <person name="Pangilinan J."/>
            <person name="Riley R."/>
            <person name="LaButti K."/>
            <person name="Andreopoulos B."/>
            <person name="Lipzen A."/>
            <person name="Chen C."/>
            <person name="Yan M."/>
            <person name="Daum C."/>
            <person name="Ng V."/>
            <person name="Clum A."/>
            <person name="Steindorff A."/>
            <person name="Ohm R.A."/>
            <person name="Martin F."/>
            <person name="Silar P."/>
            <person name="Natvig D.O."/>
            <person name="Lalanne C."/>
            <person name="Gautier V."/>
            <person name="Ament-Velasquez S.L."/>
            <person name="Kruys A."/>
            <person name="Hutchinson M.I."/>
            <person name="Powell A.J."/>
            <person name="Barry K."/>
            <person name="Miller A.N."/>
            <person name="Grigoriev I.V."/>
            <person name="Debuchy R."/>
            <person name="Gladieux P."/>
            <person name="Hiltunen Thoren M."/>
            <person name="Johannesson H."/>
        </authorList>
    </citation>
    <scope>NUCLEOTIDE SEQUENCE</scope>
    <source>
        <strain evidence="3">CBS 990.96</strain>
    </source>
</reference>
<protein>
    <submittedName>
        <fullName evidence="3">Uncharacterized protein</fullName>
    </submittedName>
</protein>
<evidence type="ECO:0000313" key="3">
    <source>
        <dbReference type="EMBL" id="KAK4222801.1"/>
    </source>
</evidence>
<comment type="caution">
    <text evidence="3">The sequence shown here is derived from an EMBL/GenBank/DDBJ whole genome shotgun (WGS) entry which is preliminary data.</text>
</comment>
<keyword evidence="4" id="KW-1185">Reference proteome</keyword>
<keyword evidence="2" id="KW-1133">Transmembrane helix</keyword>
<evidence type="ECO:0000256" key="1">
    <source>
        <dbReference type="SAM" id="MobiDB-lite"/>
    </source>
</evidence>
<name>A0AAN7BEH0_9PEZI</name>